<dbReference type="EMBL" id="JAHDVG010000474">
    <property type="protein sequence ID" value="KAH1177453.1"/>
    <property type="molecule type" value="Genomic_DNA"/>
</dbReference>
<dbReference type="AlphaFoldDB" id="A0A9D3XCX8"/>
<gene>
    <name evidence="1" type="ORF">KIL84_011155</name>
</gene>
<accession>A0A9D3XCX8</accession>
<keyword evidence="2" id="KW-1185">Reference proteome</keyword>
<sequence>MSEKNQLLCLNIKAVVLQMPWQLVHQVCQFSFTQRYLPDRKKPLSRCPSSSGEFLTLCQHQLTKQTGAPPKELLNLLVRKTSRKTFAATSVHIMKDFAVNMQYLWELLYYYYGLLGARHCILILLNGGELPQLL</sequence>
<name>A0A9D3XCX8_9SAUR</name>
<evidence type="ECO:0000313" key="2">
    <source>
        <dbReference type="Proteomes" id="UP000827986"/>
    </source>
</evidence>
<organism evidence="1 2">
    <name type="scientific">Mauremys mutica</name>
    <name type="common">yellowpond turtle</name>
    <dbReference type="NCBI Taxonomy" id="74926"/>
    <lineage>
        <taxon>Eukaryota</taxon>
        <taxon>Metazoa</taxon>
        <taxon>Chordata</taxon>
        <taxon>Craniata</taxon>
        <taxon>Vertebrata</taxon>
        <taxon>Euteleostomi</taxon>
        <taxon>Archelosauria</taxon>
        <taxon>Testudinata</taxon>
        <taxon>Testudines</taxon>
        <taxon>Cryptodira</taxon>
        <taxon>Durocryptodira</taxon>
        <taxon>Testudinoidea</taxon>
        <taxon>Geoemydidae</taxon>
        <taxon>Geoemydinae</taxon>
        <taxon>Mauremys</taxon>
    </lineage>
</organism>
<protein>
    <submittedName>
        <fullName evidence="1">Uncharacterized protein</fullName>
    </submittedName>
</protein>
<proteinExistence type="predicted"/>
<dbReference type="Proteomes" id="UP000827986">
    <property type="component" value="Unassembled WGS sequence"/>
</dbReference>
<comment type="caution">
    <text evidence="1">The sequence shown here is derived from an EMBL/GenBank/DDBJ whole genome shotgun (WGS) entry which is preliminary data.</text>
</comment>
<reference evidence="1" key="1">
    <citation type="submission" date="2021-09" db="EMBL/GenBank/DDBJ databases">
        <title>The genome of Mauremys mutica provides insights into the evolution of semi-aquatic lifestyle.</title>
        <authorList>
            <person name="Gong S."/>
            <person name="Gao Y."/>
        </authorList>
    </citation>
    <scope>NUCLEOTIDE SEQUENCE</scope>
    <source>
        <strain evidence="1">MM-2020</strain>
        <tissue evidence="1">Muscle</tissue>
    </source>
</reference>
<evidence type="ECO:0000313" key="1">
    <source>
        <dbReference type="EMBL" id="KAH1177453.1"/>
    </source>
</evidence>